<dbReference type="Gene3D" id="2.10.10.90">
    <property type="match status" value="1"/>
</dbReference>
<dbReference type="EMBL" id="LR796194">
    <property type="protein sequence ID" value="CAB4126212.1"/>
    <property type="molecule type" value="Genomic_DNA"/>
</dbReference>
<dbReference type="EMBL" id="LR798204">
    <property type="protein sequence ID" value="CAB5170720.1"/>
    <property type="molecule type" value="Genomic_DNA"/>
</dbReference>
<organism evidence="1">
    <name type="scientific">uncultured Caudovirales phage</name>
    <dbReference type="NCBI Taxonomy" id="2100421"/>
    <lineage>
        <taxon>Viruses</taxon>
        <taxon>Duplodnaviria</taxon>
        <taxon>Heunggongvirae</taxon>
        <taxon>Uroviricota</taxon>
        <taxon>Caudoviricetes</taxon>
        <taxon>Peduoviridae</taxon>
        <taxon>Maltschvirus</taxon>
        <taxon>Maltschvirus maltsch</taxon>
    </lineage>
</organism>
<reference evidence="1" key="1">
    <citation type="submission" date="2020-04" db="EMBL/GenBank/DDBJ databases">
        <authorList>
            <person name="Chiriac C."/>
            <person name="Salcher M."/>
            <person name="Ghai R."/>
            <person name="Kavagutti S V."/>
        </authorList>
    </citation>
    <scope>NUCLEOTIDE SEQUENCE</scope>
</reference>
<gene>
    <name evidence="2" type="ORF">UFOVP153_36</name>
    <name evidence="1" type="ORF">UFOVP69_22</name>
</gene>
<protein>
    <submittedName>
        <fullName evidence="1">Bacteriophage Mu, Gp36</fullName>
    </submittedName>
</protein>
<name>A0A6J5KY62_9CAUD</name>
<proteinExistence type="predicted"/>
<evidence type="ECO:0000313" key="2">
    <source>
        <dbReference type="EMBL" id="CAB5170720.1"/>
    </source>
</evidence>
<evidence type="ECO:0000313" key="1">
    <source>
        <dbReference type="EMBL" id="CAB4126212.1"/>
    </source>
</evidence>
<sequence length="292" mass="33339">MAYLIPSDYLRLIQDANLSQIITSNSVVQSGAELAAQAEAISYLRQKYDVKSEFGNTSKWNKTSPYSAGNRVYLDADNYLPSKSYSIGEVMLYQGKVYQCIIATTGTLNLTSWDVLGNQYDLYYALNPFPMFDLTKLYNKGDKVFWLGAVYTCLVQTPVLSHEDGIQYYQTNQIPYANIFPNDPVQGSQKWQWEYNYLIDGGSDIKDESIWSSSDNRDQQMVMFFTDITLYHLHARIAPRNIPDLRVARYEAAIDWLKMCAKGDITPNLPLLQPKQGARIRFGGQVRNINSY</sequence>
<accession>A0A6J5KY62</accession>